<accession>A0A1M7YT78</accession>
<dbReference type="AlphaFoldDB" id="A0A1M7YT78"/>
<dbReference type="EMBL" id="FRFG01000019">
    <property type="protein sequence ID" value="SHO55843.1"/>
    <property type="molecule type" value="Genomic_DNA"/>
</dbReference>
<dbReference type="Proteomes" id="UP000184600">
    <property type="component" value="Unassembled WGS sequence"/>
</dbReference>
<organism evidence="1 2">
    <name type="scientific">Vibrio quintilis</name>
    <dbReference type="NCBI Taxonomy" id="1117707"/>
    <lineage>
        <taxon>Bacteria</taxon>
        <taxon>Pseudomonadati</taxon>
        <taxon>Pseudomonadota</taxon>
        <taxon>Gammaproteobacteria</taxon>
        <taxon>Vibrionales</taxon>
        <taxon>Vibrionaceae</taxon>
        <taxon>Vibrio</taxon>
    </lineage>
</organism>
<reference evidence="2" key="1">
    <citation type="submission" date="2016-12" db="EMBL/GenBank/DDBJ databases">
        <authorList>
            <person name="Rodrigo-Torres L."/>
            <person name="Arahal R.D."/>
            <person name="Lucena T."/>
        </authorList>
    </citation>
    <scope>NUCLEOTIDE SEQUENCE [LARGE SCALE GENOMIC DNA]</scope>
</reference>
<evidence type="ECO:0000313" key="2">
    <source>
        <dbReference type="Proteomes" id="UP000184600"/>
    </source>
</evidence>
<sequence length="50" mass="5932">MKYFSHIGDSDEFFRQKTGQLDPITISTETSYKDYFNFKDCNISQEGENR</sequence>
<proteinExistence type="predicted"/>
<keyword evidence="2" id="KW-1185">Reference proteome</keyword>
<name>A0A1M7YT78_9VIBR</name>
<protein>
    <submittedName>
        <fullName evidence="1">Uncharacterized protein</fullName>
    </submittedName>
</protein>
<gene>
    <name evidence="1" type="ORF">VQ7734_01604</name>
</gene>
<evidence type="ECO:0000313" key="1">
    <source>
        <dbReference type="EMBL" id="SHO55843.1"/>
    </source>
</evidence>